<evidence type="ECO:0000256" key="1">
    <source>
        <dbReference type="SAM" id="SignalP"/>
    </source>
</evidence>
<feature type="signal peptide" evidence="1">
    <location>
        <begin position="1"/>
        <end position="27"/>
    </location>
</feature>
<keyword evidence="1" id="KW-0732">Signal</keyword>
<feature type="chain" id="PRO_5039681832" description="Heavy metal-binding domain-containing protein" evidence="1">
    <location>
        <begin position="28"/>
        <end position="309"/>
    </location>
</feature>
<gene>
    <name evidence="2" type="ORF">GY21_13630</name>
</gene>
<dbReference type="AlphaFoldDB" id="A0A099J5G6"/>
<accession>A0A099J5G6</accession>
<evidence type="ECO:0000313" key="3">
    <source>
        <dbReference type="Proteomes" id="UP000029864"/>
    </source>
</evidence>
<dbReference type="OrthoDB" id="128043at2"/>
<keyword evidence="3" id="KW-1185">Reference proteome</keyword>
<dbReference type="Proteomes" id="UP000029864">
    <property type="component" value="Unassembled WGS sequence"/>
</dbReference>
<evidence type="ECO:0000313" key="2">
    <source>
        <dbReference type="EMBL" id="KGJ72688.1"/>
    </source>
</evidence>
<dbReference type="EMBL" id="JPXF01000059">
    <property type="protein sequence ID" value="KGJ72688.1"/>
    <property type="molecule type" value="Genomic_DNA"/>
</dbReference>
<dbReference type="STRING" id="1001240.GY21_13630"/>
<sequence length="309" mass="32556">MNVPVKLGLFGLGLAALYIASFATAGAVVPSQAAAVWAQPTEGQVMDRNDTRPAASVQGLSIEQDGFLLGEISSPRMAGQEGTLSFTISDATGKPVTDFEPSHDKKLHLIVVRTDGTQFRHVHPALDALGVWSLPWKWNAAGSYRVYADIVPAATGQNITLTRTVQAAGEFAPATPAPISAVDTVDGYNVDLTGTLSASEQAMLTVSVSREGEPVTTLQPYLGSYGHLVALREGDLAYLHVHPEGEEPRPGAVSGPDVTFMTEAPTPGRYLLYLDFQVDGQVHTAQFVLTATGLATSADPGEPAEHSGH</sequence>
<reference evidence="2 3" key="1">
    <citation type="submission" date="2014-08" db="EMBL/GenBank/DDBJ databases">
        <authorList>
            <person name="Sisinthy S."/>
        </authorList>
    </citation>
    <scope>NUCLEOTIDE SEQUENCE [LARGE SCALE GENOMIC DNA]</scope>
    <source>
        <strain evidence="2 3">RuG17</strain>
    </source>
</reference>
<dbReference type="eggNOG" id="COG2372">
    <property type="taxonomic scope" value="Bacteria"/>
</dbReference>
<comment type="caution">
    <text evidence="2">The sequence shown here is derived from an EMBL/GenBank/DDBJ whole genome shotgun (WGS) entry which is preliminary data.</text>
</comment>
<name>A0A099J5G6_9MICO</name>
<organism evidence="2 3">
    <name type="scientific">Cryobacterium roopkundense</name>
    <dbReference type="NCBI Taxonomy" id="1001240"/>
    <lineage>
        <taxon>Bacteria</taxon>
        <taxon>Bacillati</taxon>
        <taxon>Actinomycetota</taxon>
        <taxon>Actinomycetes</taxon>
        <taxon>Micrococcales</taxon>
        <taxon>Microbacteriaceae</taxon>
        <taxon>Cryobacterium</taxon>
    </lineage>
</organism>
<proteinExistence type="predicted"/>
<protein>
    <recommendedName>
        <fullName evidence="4">Heavy metal-binding domain-containing protein</fullName>
    </recommendedName>
</protein>
<evidence type="ECO:0008006" key="4">
    <source>
        <dbReference type="Google" id="ProtNLM"/>
    </source>
</evidence>